<dbReference type="SMART" id="SM00710">
    <property type="entry name" value="PbH1"/>
    <property type="match status" value="4"/>
</dbReference>
<name>A0AA96JZ09_9BACT</name>
<proteinExistence type="inferred from homology"/>
<dbReference type="Proteomes" id="UP001302719">
    <property type="component" value="Chromosome"/>
</dbReference>
<feature type="transmembrane region" description="Helical" evidence="9">
    <location>
        <begin position="28"/>
        <end position="46"/>
    </location>
</feature>
<evidence type="ECO:0000256" key="6">
    <source>
        <dbReference type="ARBA" id="ARBA00022837"/>
    </source>
</evidence>
<evidence type="ECO:0000256" key="8">
    <source>
        <dbReference type="ARBA" id="ARBA00038263"/>
    </source>
</evidence>
<keyword evidence="9" id="KW-0472">Membrane</keyword>
<dbReference type="RefSeq" id="WP_312643490.1">
    <property type="nucleotide sequence ID" value="NZ_CP116967.1"/>
</dbReference>
<dbReference type="InterPro" id="IPR011050">
    <property type="entry name" value="Pectin_lyase_fold/virulence"/>
</dbReference>
<evidence type="ECO:0000313" key="12">
    <source>
        <dbReference type="Proteomes" id="UP001302719"/>
    </source>
</evidence>
<organism evidence="11 12">
    <name type="scientific">Candidatus Nitrospira allomarina</name>
    <dbReference type="NCBI Taxonomy" id="3020900"/>
    <lineage>
        <taxon>Bacteria</taxon>
        <taxon>Pseudomonadati</taxon>
        <taxon>Nitrospirota</taxon>
        <taxon>Nitrospiria</taxon>
        <taxon>Nitrospirales</taxon>
        <taxon>Nitrospiraceae</taxon>
        <taxon>Nitrospira</taxon>
    </lineage>
</organism>
<evidence type="ECO:0000256" key="2">
    <source>
        <dbReference type="ARBA" id="ARBA00004613"/>
    </source>
</evidence>
<dbReference type="PANTHER" id="PTHR40088:SF1">
    <property type="entry name" value="PECTATE LYASE PEL9"/>
    <property type="match status" value="1"/>
</dbReference>
<evidence type="ECO:0000256" key="4">
    <source>
        <dbReference type="ARBA" id="ARBA00022723"/>
    </source>
</evidence>
<evidence type="ECO:0000256" key="9">
    <source>
        <dbReference type="SAM" id="Phobius"/>
    </source>
</evidence>
<evidence type="ECO:0000256" key="1">
    <source>
        <dbReference type="ARBA" id="ARBA00001913"/>
    </source>
</evidence>
<reference evidence="11 12" key="1">
    <citation type="submission" date="2023-01" db="EMBL/GenBank/DDBJ databases">
        <title>Cultivation and genomic characterization of new, ubiquitous marine nitrite-oxidizing bacteria from the Nitrospirales.</title>
        <authorList>
            <person name="Mueller A.J."/>
            <person name="Daebeler A."/>
            <person name="Herbold C.W."/>
            <person name="Kirkegaard R.H."/>
            <person name="Daims H."/>
        </authorList>
    </citation>
    <scope>NUCLEOTIDE SEQUENCE [LARGE SCALE GENOMIC DNA]</scope>
    <source>
        <strain evidence="11 12">VA</strain>
    </source>
</reference>
<dbReference type="PANTHER" id="PTHR40088">
    <property type="entry name" value="PECTATE LYASE (EUROFUNG)"/>
    <property type="match status" value="1"/>
</dbReference>
<dbReference type="NCBIfam" id="NF041518">
    <property type="entry name" value="choice_anch_Q"/>
    <property type="match status" value="1"/>
</dbReference>
<comment type="cofactor">
    <cofactor evidence="1">
        <name>Ca(2+)</name>
        <dbReference type="ChEBI" id="CHEBI:29108"/>
    </cofactor>
</comment>
<dbReference type="GO" id="GO:0046872">
    <property type="term" value="F:metal ion binding"/>
    <property type="evidence" value="ECO:0007669"/>
    <property type="project" value="UniProtKB-KW"/>
</dbReference>
<dbReference type="EMBL" id="CP116967">
    <property type="protein sequence ID" value="WNM58124.1"/>
    <property type="molecule type" value="Genomic_DNA"/>
</dbReference>
<dbReference type="InterPro" id="IPR059226">
    <property type="entry name" value="Choice_anch_Q_dom"/>
</dbReference>
<dbReference type="Gene3D" id="2.160.20.10">
    <property type="entry name" value="Single-stranded right-handed beta-helix, Pectin lyase-like"/>
    <property type="match status" value="1"/>
</dbReference>
<keyword evidence="4" id="KW-0479">Metal-binding</keyword>
<keyword evidence="5" id="KW-0732">Signal</keyword>
<dbReference type="SUPFAM" id="SSF51126">
    <property type="entry name" value="Pectin lyase-like"/>
    <property type="match status" value="1"/>
</dbReference>
<dbReference type="Pfam" id="PF13229">
    <property type="entry name" value="Beta_helix"/>
    <property type="match status" value="1"/>
</dbReference>
<evidence type="ECO:0000256" key="3">
    <source>
        <dbReference type="ARBA" id="ARBA00022525"/>
    </source>
</evidence>
<accession>A0AA96JZ09</accession>
<feature type="domain" description="Right handed beta helix" evidence="10">
    <location>
        <begin position="187"/>
        <end position="352"/>
    </location>
</feature>
<keyword evidence="9" id="KW-0812">Transmembrane</keyword>
<evidence type="ECO:0000259" key="10">
    <source>
        <dbReference type="Pfam" id="PF13229"/>
    </source>
</evidence>
<keyword evidence="6" id="KW-0106">Calcium</keyword>
<sequence>MIINFGIWGSEMEYCNNHHGSMKSFRPYAFVLIVFFGIAGVGEAIAKEYFVAASNGNDKNYGTIEAPFFTLEKGVSLLLPGDTLYIRGGTYTRNHKLWEPPNGISWENATTIKAYQNEKVIIKSLPGTSVFRFKDDSQYIIMDGLTVDGGGPGHGLTGYTMGTGSHHLRIINGEVKNTNDSALLGSEADYIEIINMKLHDSWQGTAGYGGGEKSYGFYLNGDYNLVQDCEIYNSHGYGIHMYSTNNQPSHNRIINNRIHDNDLAGIIVTKGINNQVINNVFWNNARGIEVLYDATNTIVYHNTSYSNSKGEILLGDRSSQSIVKNNLLVGTNTQPVLLVVDGTGASKIENNLILGVSKNPSELMKIYESSAIAGGNLIGDSYRHGLKKIDTFDFHITETSSAIGAGLVLADVKVDMDGVSRNSTAGYDIGAYQFGGGISQEPPTSLRIVNK</sequence>
<dbReference type="AlphaFoldDB" id="A0AA96JZ09"/>
<keyword evidence="9" id="KW-1133">Transmembrane helix</keyword>
<keyword evidence="3" id="KW-0964">Secreted</keyword>
<keyword evidence="12" id="KW-1185">Reference proteome</keyword>
<dbReference type="KEGG" id="nall:PP769_19475"/>
<gene>
    <name evidence="11" type="ORF">PP769_19475</name>
</gene>
<evidence type="ECO:0000256" key="5">
    <source>
        <dbReference type="ARBA" id="ARBA00022729"/>
    </source>
</evidence>
<protein>
    <submittedName>
        <fullName evidence="11">Right-handed parallel beta-helix repeat-containing protein</fullName>
    </submittedName>
</protein>
<keyword evidence="7" id="KW-0456">Lyase</keyword>
<dbReference type="GO" id="GO:0016837">
    <property type="term" value="F:carbon-oxygen lyase activity, acting on polysaccharides"/>
    <property type="evidence" value="ECO:0007669"/>
    <property type="project" value="TreeGrafter"/>
</dbReference>
<dbReference type="InterPro" id="IPR012334">
    <property type="entry name" value="Pectin_lyas_fold"/>
</dbReference>
<dbReference type="InterPro" id="IPR039448">
    <property type="entry name" value="Beta_helix"/>
</dbReference>
<comment type="similarity">
    <text evidence="8">Belongs to the polysaccharide lyase 9 family.</text>
</comment>
<dbReference type="InterPro" id="IPR006626">
    <property type="entry name" value="PbH1"/>
</dbReference>
<comment type="subcellular location">
    <subcellularLocation>
        <location evidence="2">Secreted</location>
    </subcellularLocation>
</comment>
<dbReference type="InterPro" id="IPR052052">
    <property type="entry name" value="Polysaccharide_Lyase_9"/>
</dbReference>
<dbReference type="GO" id="GO:0005576">
    <property type="term" value="C:extracellular region"/>
    <property type="evidence" value="ECO:0007669"/>
    <property type="project" value="UniProtKB-SubCell"/>
</dbReference>
<evidence type="ECO:0000256" key="7">
    <source>
        <dbReference type="ARBA" id="ARBA00023239"/>
    </source>
</evidence>
<evidence type="ECO:0000313" key="11">
    <source>
        <dbReference type="EMBL" id="WNM58124.1"/>
    </source>
</evidence>